<proteinExistence type="predicted"/>
<evidence type="ECO:0000313" key="3">
    <source>
        <dbReference type="Proteomes" id="UP000683417"/>
    </source>
</evidence>
<dbReference type="Proteomes" id="UP000683417">
    <property type="component" value="Unassembled WGS sequence"/>
</dbReference>
<protein>
    <submittedName>
        <fullName evidence="2">BgTH12-01415</fullName>
    </submittedName>
</protein>
<dbReference type="EMBL" id="CAJHIT010000005">
    <property type="protein sequence ID" value="CAD6501161.1"/>
    <property type="molecule type" value="Genomic_DNA"/>
</dbReference>
<sequence>MTQPVPRTGPSQCSQIETRRTRIHTSTIVPFVLH</sequence>
<name>A0A9W4DJZ6_BLUGR</name>
<evidence type="ECO:0000313" key="2">
    <source>
        <dbReference type="EMBL" id="CAD6501161.1"/>
    </source>
</evidence>
<gene>
    <name evidence="2" type="ORF">BGTH12_LOCUS2519</name>
</gene>
<feature type="compositionally biased region" description="Polar residues" evidence="1">
    <location>
        <begin position="1"/>
        <end position="16"/>
    </location>
</feature>
<dbReference type="AlphaFoldDB" id="A0A9W4DJZ6"/>
<accession>A0A9W4DJZ6</accession>
<reference evidence="2" key="1">
    <citation type="submission" date="2020-10" db="EMBL/GenBank/DDBJ databases">
        <authorList>
            <person name="Muller C M."/>
        </authorList>
    </citation>
    <scope>NUCLEOTIDE SEQUENCE</scope>
    <source>
        <strain evidence="2">THUN-12</strain>
    </source>
</reference>
<evidence type="ECO:0000256" key="1">
    <source>
        <dbReference type="SAM" id="MobiDB-lite"/>
    </source>
</evidence>
<organism evidence="2 3">
    <name type="scientific">Blumeria graminis f. sp. triticale</name>
    <dbReference type="NCBI Taxonomy" id="1689686"/>
    <lineage>
        <taxon>Eukaryota</taxon>
        <taxon>Fungi</taxon>
        <taxon>Dikarya</taxon>
        <taxon>Ascomycota</taxon>
        <taxon>Pezizomycotina</taxon>
        <taxon>Leotiomycetes</taxon>
        <taxon>Erysiphales</taxon>
        <taxon>Erysiphaceae</taxon>
        <taxon>Blumeria</taxon>
    </lineage>
</organism>
<feature type="region of interest" description="Disordered" evidence="1">
    <location>
        <begin position="1"/>
        <end position="21"/>
    </location>
</feature>
<comment type="caution">
    <text evidence="2">The sequence shown here is derived from an EMBL/GenBank/DDBJ whole genome shotgun (WGS) entry which is preliminary data.</text>
</comment>